<proteinExistence type="predicted"/>
<dbReference type="Proteomes" id="UP000095597">
    <property type="component" value="Unassembled WGS sequence"/>
</dbReference>
<evidence type="ECO:0000313" key="6">
    <source>
        <dbReference type="Proteomes" id="UP000095597"/>
    </source>
</evidence>
<name>A0A174BYS9_9FIRM</name>
<dbReference type="EMBL" id="CYXO01000003">
    <property type="protein sequence ID" value="CUM80763.1"/>
    <property type="molecule type" value="Genomic_DNA"/>
</dbReference>
<dbReference type="RefSeq" id="WP_022415148.1">
    <property type="nucleotide sequence ID" value="NZ_CABIWY010000010.1"/>
</dbReference>
<evidence type="ECO:0000313" key="3">
    <source>
        <dbReference type="EMBL" id="CUO10646.1"/>
    </source>
</evidence>
<dbReference type="Proteomes" id="UP000095380">
    <property type="component" value="Unassembled WGS sequence"/>
</dbReference>
<organism evidence="2 5">
    <name type="scientific">Dorea longicatena</name>
    <dbReference type="NCBI Taxonomy" id="88431"/>
    <lineage>
        <taxon>Bacteria</taxon>
        <taxon>Bacillati</taxon>
        <taxon>Bacillota</taxon>
        <taxon>Clostridia</taxon>
        <taxon>Lachnospirales</taxon>
        <taxon>Lachnospiraceae</taxon>
        <taxon>Dorea</taxon>
    </lineage>
</organism>
<evidence type="ECO:0000313" key="4">
    <source>
        <dbReference type="Proteomes" id="UP000095380"/>
    </source>
</evidence>
<reference evidence="4 5" key="1">
    <citation type="submission" date="2015-09" db="EMBL/GenBank/DDBJ databases">
        <authorList>
            <consortium name="Pathogen Informatics"/>
        </authorList>
    </citation>
    <scope>NUCLEOTIDE SEQUENCE [LARGE SCALE GENOMIC DNA]</scope>
    <source>
        <strain evidence="3 4">2789STDY5608851</strain>
        <strain evidence="2 5">2789STDY5608866</strain>
        <strain evidence="1 6">2789STDY5834961</strain>
    </source>
</reference>
<dbReference type="EMBL" id="CYYM01000007">
    <property type="protein sequence ID" value="CUO10646.1"/>
    <property type="molecule type" value="Genomic_DNA"/>
</dbReference>
<dbReference type="Proteomes" id="UP000095439">
    <property type="component" value="Unassembled WGS sequence"/>
</dbReference>
<gene>
    <name evidence="3" type="ORF">ERS852408_01485</name>
    <name evidence="2" type="ORF">ERS852423_02118</name>
    <name evidence="1" type="ORF">ERS852573_00614</name>
</gene>
<accession>A0A174BYS9</accession>
<dbReference type="GeneID" id="93136403"/>
<dbReference type="EMBL" id="CYYY01000010">
    <property type="protein sequence ID" value="CUO04810.1"/>
    <property type="molecule type" value="Genomic_DNA"/>
</dbReference>
<evidence type="ECO:0000313" key="1">
    <source>
        <dbReference type="EMBL" id="CUM80763.1"/>
    </source>
</evidence>
<dbReference type="AlphaFoldDB" id="A0A174BYS9"/>
<evidence type="ECO:0000313" key="5">
    <source>
        <dbReference type="Proteomes" id="UP000095439"/>
    </source>
</evidence>
<evidence type="ECO:0000313" key="2">
    <source>
        <dbReference type="EMBL" id="CUO04810.1"/>
    </source>
</evidence>
<protein>
    <submittedName>
        <fullName evidence="2">Uncharacterized protein</fullName>
    </submittedName>
</protein>
<sequence length="102" mass="11991">MGYEGCTAKLRMERVILEDSFFDETEYLCKIIAYDEEEETLYLVSEEAELTSYSLDGIYECSIENLEDPVICKGIIKERYWNKAGKVMKFKIQNGFYKKLLN</sequence>